<comment type="caution">
    <text evidence="2">The sequence shown here is derived from an EMBL/GenBank/DDBJ whole genome shotgun (WGS) entry which is preliminary data.</text>
</comment>
<dbReference type="OrthoDB" id="4094291at2759"/>
<dbReference type="EMBL" id="JAHMUF010000002">
    <property type="protein sequence ID" value="KAG7195928.1"/>
    <property type="molecule type" value="Genomic_DNA"/>
</dbReference>
<gene>
    <name evidence="2" type="ORF">KQ657_002314</name>
</gene>
<protein>
    <submittedName>
        <fullName evidence="2">Uncharacterized protein</fullName>
    </submittedName>
</protein>
<reference evidence="2" key="1">
    <citation type="submission" date="2021-03" db="EMBL/GenBank/DDBJ databases">
        <authorList>
            <person name="Palmer J.M."/>
        </authorList>
    </citation>
    <scope>NUCLEOTIDE SEQUENCE</scope>
    <source>
        <strain evidence="2">ARV_011</strain>
    </source>
</reference>
<evidence type="ECO:0000256" key="1">
    <source>
        <dbReference type="SAM" id="MobiDB-lite"/>
    </source>
</evidence>
<name>A0A9P7VD53_9ASCO</name>
<feature type="region of interest" description="Disordered" evidence="1">
    <location>
        <begin position="229"/>
        <end position="366"/>
    </location>
</feature>
<keyword evidence="3" id="KW-1185">Reference proteome</keyword>
<accession>A0A9P7VD53</accession>
<proteinExistence type="predicted"/>
<evidence type="ECO:0000313" key="3">
    <source>
        <dbReference type="Proteomes" id="UP000790833"/>
    </source>
</evidence>
<sequence>MVKDSDNLVAELKSVLITVESAREMLQAVKAAIFDGKPSDGPTQRLARKKYILDTLAVTRWHKKVLKHQRDVTEQTISTEIGSYNKTLGKAARSNQQLEMRKEEYETLKASVSIPLFLLSLETVSGGRGNEIISKLSKDVDIPIGGHSVGVDIAKLFSIEKTATGHQRIDYGAFQELVELEYRSRLRKRIKLELLSLMISRIENNNKKWMGRERSLAVFMRRLKEMAREVESIKTSESSDLHEFDYEENMEEEVEEDDIEDDIEDVAEVDEVDDPEVDDVEPEDDTEEPKADDNIDDIELQHDEADDDNVQSDADGNGDEDVQSGSVTEDSELDAGGSRAESVEPEEVKIEPLPLNDDDDDDMVLD</sequence>
<feature type="compositionally biased region" description="Acidic residues" evidence="1">
    <location>
        <begin position="304"/>
        <end position="322"/>
    </location>
</feature>
<feature type="compositionally biased region" description="Acidic residues" evidence="1">
    <location>
        <begin position="245"/>
        <end position="287"/>
    </location>
</feature>
<feature type="compositionally biased region" description="Acidic residues" evidence="1">
    <location>
        <begin position="356"/>
        <end position="366"/>
    </location>
</feature>
<evidence type="ECO:0000313" key="2">
    <source>
        <dbReference type="EMBL" id="KAG7195928.1"/>
    </source>
</evidence>
<organism evidence="2 3">
    <name type="scientific">Scheffersomyces spartinae</name>
    <dbReference type="NCBI Taxonomy" id="45513"/>
    <lineage>
        <taxon>Eukaryota</taxon>
        <taxon>Fungi</taxon>
        <taxon>Dikarya</taxon>
        <taxon>Ascomycota</taxon>
        <taxon>Saccharomycotina</taxon>
        <taxon>Pichiomycetes</taxon>
        <taxon>Debaryomycetaceae</taxon>
        <taxon>Scheffersomyces</taxon>
    </lineage>
</organism>
<dbReference type="RefSeq" id="XP_043051473.1">
    <property type="nucleotide sequence ID" value="XM_043193085.1"/>
</dbReference>
<feature type="compositionally biased region" description="Basic and acidic residues" evidence="1">
    <location>
        <begin position="229"/>
        <end position="244"/>
    </location>
</feature>
<feature type="compositionally biased region" description="Basic and acidic residues" evidence="1">
    <location>
        <begin position="288"/>
        <end position="303"/>
    </location>
</feature>
<dbReference type="AlphaFoldDB" id="A0A9P7VD53"/>
<dbReference type="Proteomes" id="UP000790833">
    <property type="component" value="Unassembled WGS sequence"/>
</dbReference>
<dbReference type="GeneID" id="66115688"/>